<dbReference type="AlphaFoldDB" id="A0A914RHQ3"/>
<dbReference type="InterPro" id="IPR057603">
    <property type="entry name" value="Periphilin-1_C"/>
</dbReference>
<evidence type="ECO:0000313" key="2">
    <source>
        <dbReference type="Proteomes" id="UP000887564"/>
    </source>
</evidence>
<accession>A0A914RHQ3</accession>
<keyword evidence="2" id="KW-1185">Reference proteome</keyword>
<dbReference type="Pfam" id="PF25234">
    <property type="entry name" value="Periphilin_C"/>
    <property type="match status" value="1"/>
</dbReference>
<name>A0A914RHQ3_PAREQ</name>
<sequence length="76" mass="8614">LYLFTRSEAALFSFVLSRCDIDVVTFAFVAKTLIQKDPALEERLRLALAEAVKDMEDAFAQKIDQLLDQLVMFASI</sequence>
<dbReference type="Proteomes" id="UP000887564">
    <property type="component" value="Unplaced"/>
</dbReference>
<organism evidence="2 3">
    <name type="scientific">Parascaris equorum</name>
    <name type="common">Equine roundworm</name>
    <dbReference type="NCBI Taxonomy" id="6256"/>
    <lineage>
        <taxon>Eukaryota</taxon>
        <taxon>Metazoa</taxon>
        <taxon>Ecdysozoa</taxon>
        <taxon>Nematoda</taxon>
        <taxon>Chromadorea</taxon>
        <taxon>Rhabditida</taxon>
        <taxon>Spirurina</taxon>
        <taxon>Ascaridomorpha</taxon>
        <taxon>Ascaridoidea</taxon>
        <taxon>Ascarididae</taxon>
        <taxon>Parascaris</taxon>
    </lineage>
</organism>
<evidence type="ECO:0000313" key="3">
    <source>
        <dbReference type="WBParaSite" id="PEQ_0000585001-mRNA-1"/>
    </source>
</evidence>
<reference evidence="3" key="1">
    <citation type="submission" date="2022-11" db="UniProtKB">
        <authorList>
            <consortium name="WormBaseParasite"/>
        </authorList>
    </citation>
    <scope>IDENTIFICATION</scope>
</reference>
<proteinExistence type="predicted"/>
<evidence type="ECO:0000259" key="1">
    <source>
        <dbReference type="Pfam" id="PF25234"/>
    </source>
</evidence>
<protein>
    <recommendedName>
        <fullName evidence="1">Periphilin-1 C-terminal domain-containing protein</fullName>
    </recommendedName>
</protein>
<dbReference type="WBParaSite" id="PEQ_0000585001-mRNA-1">
    <property type="protein sequence ID" value="PEQ_0000585001-mRNA-1"/>
    <property type="gene ID" value="PEQ_0000585001"/>
</dbReference>
<feature type="domain" description="Periphilin-1 C-terminal" evidence="1">
    <location>
        <begin position="22"/>
        <end position="67"/>
    </location>
</feature>